<organism evidence="1">
    <name type="scientific">viral metagenome</name>
    <dbReference type="NCBI Taxonomy" id="1070528"/>
    <lineage>
        <taxon>unclassified sequences</taxon>
        <taxon>metagenomes</taxon>
        <taxon>organismal metagenomes</taxon>
    </lineage>
</organism>
<protein>
    <recommendedName>
        <fullName evidence="2">Late transcription factor VLTF3-like protein</fullName>
    </recommendedName>
</protein>
<dbReference type="AlphaFoldDB" id="A0A6C0KSD4"/>
<evidence type="ECO:0008006" key="2">
    <source>
        <dbReference type="Google" id="ProtNLM"/>
    </source>
</evidence>
<reference evidence="1" key="1">
    <citation type="journal article" date="2020" name="Nature">
        <title>Giant virus diversity and host interactions through global metagenomics.</title>
        <authorList>
            <person name="Schulz F."/>
            <person name="Roux S."/>
            <person name="Paez-Espino D."/>
            <person name="Jungbluth S."/>
            <person name="Walsh D.A."/>
            <person name="Denef V.J."/>
            <person name="McMahon K.D."/>
            <person name="Konstantinidis K.T."/>
            <person name="Eloe-Fadrosh E.A."/>
            <person name="Kyrpides N.C."/>
            <person name="Woyke T."/>
        </authorList>
    </citation>
    <scope>NUCLEOTIDE SEQUENCE</scope>
    <source>
        <strain evidence="1">GVMAG-S-3300013094-100</strain>
    </source>
</reference>
<sequence>MFKEKTSKKRIHIYESSKDTTTLDARHLNMIQTMQEDKASITDLYKLHNETANIIKEIENRIATFKELGDIESDNYNIAWTSNILFTENKRNIEKKILHLQSFKDEIDYYENTGDILFKYYDIIDKQNAETMTQNVILPPTKATRSRKKNHIPASINILDAFKIASVHSSEITTENNSSNVAIAPIIDKATLVADYLSYIDPTVIRNKADDTLGHCTHCKLEMVCIQQDSVTVCPGCGYQESLLVEQNRPLLRQPNKEASHFSYKRINHFREWCSQVQGKESTDIPEEIFEQILQEIKKEKIQDTRKITYNKMREILKRLRINKYYEHINYIINRINGVPTPHFSLELEDKLCSMFKEIQGPFLKYCPKDRKNFLSYSYVLYKLFQILGKHEYLRFFQLLKSREKLSIQDQIFKKICEDLNWPFYPSL</sequence>
<dbReference type="Pfam" id="PF04947">
    <property type="entry name" value="Pox_VLTF3"/>
    <property type="match status" value="1"/>
</dbReference>
<name>A0A6C0KSD4_9ZZZZ</name>
<evidence type="ECO:0000313" key="1">
    <source>
        <dbReference type="EMBL" id="QHU20882.1"/>
    </source>
</evidence>
<accession>A0A6C0KSD4</accession>
<dbReference type="EMBL" id="MN740975">
    <property type="protein sequence ID" value="QHU20882.1"/>
    <property type="molecule type" value="Genomic_DNA"/>
</dbReference>
<dbReference type="InterPro" id="IPR007031">
    <property type="entry name" value="Poxvirus_VLTF3"/>
</dbReference>
<proteinExistence type="predicted"/>
<dbReference type="GO" id="GO:0046782">
    <property type="term" value="P:regulation of viral transcription"/>
    <property type="evidence" value="ECO:0007669"/>
    <property type="project" value="InterPro"/>
</dbReference>